<organism evidence="2 3">
    <name type="scientific">Cardiocondyla obscurior</name>
    <dbReference type="NCBI Taxonomy" id="286306"/>
    <lineage>
        <taxon>Eukaryota</taxon>
        <taxon>Metazoa</taxon>
        <taxon>Ecdysozoa</taxon>
        <taxon>Arthropoda</taxon>
        <taxon>Hexapoda</taxon>
        <taxon>Insecta</taxon>
        <taxon>Pterygota</taxon>
        <taxon>Neoptera</taxon>
        <taxon>Endopterygota</taxon>
        <taxon>Hymenoptera</taxon>
        <taxon>Apocrita</taxon>
        <taxon>Aculeata</taxon>
        <taxon>Formicoidea</taxon>
        <taxon>Formicidae</taxon>
        <taxon>Myrmicinae</taxon>
        <taxon>Cardiocondyla</taxon>
    </lineage>
</organism>
<evidence type="ECO:0000313" key="3">
    <source>
        <dbReference type="Proteomes" id="UP001430953"/>
    </source>
</evidence>
<evidence type="ECO:0000313" key="2">
    <source>
        <dbReference type="EMBL" id="KAL0109266.1"/>
    </source>
</evidence>
<dbReference type="Proteomes" id="UP001430953">
    <property type="component" value="Unassembled WGS sequence"/>
</dbReference>
<gene>
    <name evidence="2" type="ORF">PUN28_014390</name>
</gene>
<protein>
    <submittedName>
        <fullName evidence="2">Uncharacterized protein</fullName>
    </submittedName>
</protein>
<keyword evidence="1" id="KW-1133">Transmembrane helix</keyword>
<comment type="caution">
    <text evidence="2">The sequence shown here is derived from an EMBL/GenBank/DDBJ whole genome shotgun (WGS) entry which is preliminary data.</text>
</comment>
<sequence>MNYFEIFIVHLRHSFLKKRAPINLFPKCTPSNSVKSISSFLSPLLGFPPAYFSDTRARNFIGVSSISSILFFFFFFAN</sequence>
<name>A0AAW2EZV2_9HYME</name>
<evidence type="ECO:0000256" key="1">
    <source>
        <dbReference type="SAM" id="Phobius"/>
    </source>
</evidence>
<accession>A0AAW2EZV2</accession>
<feature type="transmembrane region" description="Helical" evidence="1">
    <location>
        <begin position="60"/>
        <end position="77"/>
    </location>
</feature>
<dbReference type="EMBL" id="JADYXP020000015">
    <property type="protein sequence ID" value="KAL0109266.1"/>
    <property type="molecule type" value="Genomic_DNA"/>
</dbReference>
<keyword evidence="1" id="KW-0812">Transmembrane</keyword>
<keyword evidence="3" id="KW-1185">Reference proteome</keyword>
<keyword evidence="1" id="KW-0472">Membrane</keyword>
<proteinExistence type="predicted"/>
<reference evidence="2 3" key="1">
    <citation type="submission" date="2023-03" db="EMBL/GenBank/DDBJ databases">
        <title>High recombination rates correlate with genetic variation in Cardiocondyla obscurior ants.</title>
        <authorList>
            <person name="Errbii M."/>
        </authorList>
    </citation>
    <scope>NUCLEOTIDE SEQUENCE [LARGE SCALE GENOMIC DNA]</scope>
    <source>
        <strain evidence="2">Alpha-2009</strain>
        <tissue evidence="2">Whole body</tissue>
    </source>
</reference>
<dbReference type="AlphaFoldDB" id="A0AAW2EZV2"/>